<dbReference type="SUPFAM" id="SSF52540">
    <property type="entry name" value="P-loop containing nucleoside triphosphate hydrolases"/>
    <property type="match status" value="1"/>
</dbReference>
<dbReference type="RefSeq" id="WP_263076405.1">
    <property type="nucleotide sequence ID" value="NZ_CP089977.1"/>
</dbReference>
<evidence type="ECO:0008006" key="3">
    <source>
        <dbReference type="Google" id="ProtNLM"/>
    </source>
</evidence>
<dbReference type="Gene3D" id="3.40.50.300">
    <property type="entry name" value="P-loop containing nucleotide triphosphate hydrolases"/>
    <property type="match status" value="1"/>
</dbReference>
<evidence type="ECO:0000313" key="2">
    <source>
        <dbReference type="Proteomes" id="UP001063782"/>
    </source>
</evidence>
<dbReference type="InterPro" id="IPR027417">
    <property type="entry name" value="P-loop_NTPase"/>
</dbReference>
<name>A0ABY6F494_9GAMM</name>
<reference evidence="1" key="1">
    <citation type="submission" date="2021-12" db="EMBL/GenBank/DDBJ databases">
        <title>taxonomy of Moraxella sp. ZY201224.</title>
        <authorList>
            <person name="Li F."/>
        </authorList>
    </citation>
    <scope>NUCLEOTIDE SEQUENCE</scope>
    <source>
        <strain evidence="1">ZY201224</strain>
    </source>
</reference>
<proteinExistence type="predicted"/>
<dbReference type="EMBL" id="CP089977">
    <property type="protein sequence ID" value="UXZ04904.1"/>
    <property type="molecule type" value="Genomic_DNA"/>
</dbReference>
<gene>
    <name evidence="1" type="ORF">LU297_00135</name>
</gene>
<dbReference type="Proteomes" id="UP001063782">
    <property type="component" value="Chromosome"/>
</dbReference>
<dbReference type="PANTHER" id="PTHR37816">
    <property type="entry name" value="YALI0E33011P"/>
    <property type="match status" value="1"/>
</dbReference>
<accession>A0ABY6F494</accession>
<sequence length="170" mass="20286">MKIAIIGFSGSGKSTLAKFLANTHQLPVLHLDSVHWLPNWQERPLENEMDIVNDFLNNNKNWVIEGNYHSVCFDKRMEQADIIIVMILPAWQCYIRVLKRYIRYRNTTRPDMGEGCNEKIDWEFSKWVLKNGRQPKHHKQLQTIQTRYKEKVIVLRNQQQIDEFMIKSMN</sequence>
<dbReference type="InterPro" id="IPR052922">
    <property type="entry name" value="Cytidylate_Kinase-2"/>
</dbReference>
<organism evidence="1 2">
    <name type="scientific">Moraxella nasicaprae</name>
    <dbReference type="NCBI Taxonomy" id="2904122"/>
    <lineage>
        <taxon>Bacteria</taxon>
        <taxon>Pseudomonadati</taxon>
        <taxon>Pseudomonadota</taxon>
        <taxon>Gammaproteobacteria</taxon>
        <taxon>Moraxellales</taxon>
        <taxon>Moraxellaceae</taxon>
        <taxon>Moraxella</taxon>
    </lineage>
</organism>
<evidence type="ECO:0000313" key="1">
    <source>
        <dbReference type="EMBL" id="UXZ04904.1"/>
    </source>
</evidence>
<dbReference type="PANTHER" id="PTHR37816:SF3">
    <property type="entry name" value="MODULATES DNA TOPOLOGY"/>
    <property type="match status" value="1"/>
</dbReference>
<protein>
    <recommendedName>
        <fullName evidence="3">Topology modulation protein</fullName>
    </recommendedName>
</protein>
<keyword evidence="2" id="KW-1185">Reference proteome</keyword>